<proteinExistence type="predicted"/>
<dbReference type="AlphaFoldDB" id="A0A0E9PEK1"/>
<reference evidence="1" key="2">
    <citation type="journal article" date="2015" name="Fish Shellfish Immunol.">
        <title>Early steps in the European eel (Anguilla anguilla)-Vibrio vulnificus interaction in the gills: Role of the RtxA13 toxin.</title>
        <authorList>
            <person name="Callol A."/>
            <person name="Pajuelo D."/>
            <person name="Ebbesson L."/>
            <person name="Teles M."/>
            <person name="MacKenzie S."/>
            <person name="Amaro C."/>
        </authorList>
    </citation>
    <scope>NUCLEOTIDE SEQUENCE</scope>
</reference>
<name>A0A0E9PEK1_ANGAN</name>
<accession>A0A0E9PEK1</accession>
<protein>
    <submittedName>
        <fullName evidence="1">Uncharacterized protein</fullName>
    </submittedName>
</protein>
<evidence type="ECO:0000313" key="1">
    <source>
        <dbReference type="EMBL" id="JAH02505.1"/>
    </source>
</evidence>
<reference evidence="1" key="1">
    <citation type="submission" date="2014-11" db="EMBL/GenBank/DDBJ databases">
        <authorList>
            <person name="Amaro Gonzalez C."/>
        </authorList>
    </citation>
    <scope>NUCLEOTIDE SEQUENCE</scope>
</reference>
<organism evidence="1">
    <name type="scientific">Anguilla anguilla</name>
    <name type="common">European freshwater eel</name>
    <name type="synonym">Muraena anguilla</name>
    <dbReference type="NCBI Taxonomy" id="7936"/>
    <lineage>
        <taxon>Eukaryota</taxon>
        <taxon>Metazoa</taxon>
        <taxon>Chordata</taxon>
        <taxon>Craniata</taxon>
        <taxon>Vertebrata</taxon>
        <taxon>Euteleostomi</taxon>
        <taxon>Actinopterygii</taxon>
        <taxon>Neopterygii</taxon>
        <taxon>Teleostei</taxon>
        <taxon>Anguilliformes</taxon>
        <taxon>Anguillidae</taxon>
        <taxon>Anguilla</taxon>
    </lineage>
</organism>
<dbReference type="EMBL" id="GBXM01106072">
    <property type="protein sequence ID" value="JAH02505.1"/>
    <property type="molecule type" value="Transcribed_RNA"/>
</dbReference>
<sequence>MYNCVLTQLVQMCMCYYCCYIKPFSLHYNHLTVFANK</sequence>